<evidence type="ECO:0000256" key="6">
    <source>
        <dbReference type="ARBA" id="ARBA00022475"/>
    </source>
</evidence>
<dbReference type="GO" id="GO:0008495">
    <property type="term" value="F:protoheme IX farnesyltransferase activity"/>
    <property type="evidence" value="ECO:0007669"/>
    <property type="project" value="UniProtKB-UniRule"/>
</dbReference>
<dbReference type="NCBIfam" id="NF003349">
    <property type="entry name" value="PRK04375.1-2"/>
    <property type="match status" value="1"/>
</dbReference>
<feature type="transmembrane region" description="Helical" evidence="16">
    <location>
        <begin position="46"/>
        <end position="72"/>
    </location>
</feature>
<proteinExistence type="inferred from homology"/>
<comment type="similarity">
    <text evidence="16">Belongs to the UbiA prenyltransferase family. Protoheme IX farnesyltransferase subfamily.</text>
</comment>
<dbReference type="Gene3D" id="1.10.357.140">
    <property type="entry name" value="UbiA prenyltransferase"/>
    <property type="match status" value="1"/>
</dbReference>
<evidence type="ECO:0000256" key="4">
    <source>
        <dbReference type="ARBA" id="ARBA00010223"/>
    </source>
</evidence>
<dbReference type="InterPro" id="IPR044878">
    <property type="entry name" value="UbiA_sf"/>
</dbReference>
<evidence type="ECO:0000256" key="13">
    <source>
        <dbReference type="ARBA" id="ARBA00040810"/>
    </source>
</evidence>
<evidence type="ECO:0000256" key="2">
    <source>
        <dbReference type="ARBA" id="ARBA00004651"/>
    </source>
</evidence>
<dbReference type="InterPro" id="IPR030470">
    <property type="entry name" value="UbiA_prenylTrfase_CS"/>
</dbReference>
<feature type="transmembrane region" description="Helical" evidence="16">
    <location>
        <begin position="122"/>
        <end position="140"/>
    </location>
</feature>
<accession>A0A401ZIR3</accession>
<feature type="transmembrane region" description="Helical" evidence="16">
    <location>
        <begin position="20"/>
        <end position="40"/>
    </location>
</feature>
<keyword evidence="9 16" id="KW-1133">Transmembrane helix</keyword>
<dbReference type="FunFam" id="1.10.357.140:FF:000001">
    <property type="entry name" value="Protoheme IX farnesyltransferase"/>
    <property type="match status" value="1"/>
</dbReference>
<evidence type="ECO:0000256" key="15">
    <source>
        <dbReference type="ARBA" id="ARBA00047690"/>
    </source>
</evidence>
<feature type="transmembrane region" description="Helical" evidence="16">
    <location>
        <begin position="147"/>
        <end position="166"/>
    </location>
</feature>
<dbReference type="EMBL" id="BIFQ01000001">
    <property type="protein sequence ID" value="GCE06735.1"/>
    <property type="molecule type" value="Genomic_DNA"/>
</dbReference>
<comment type="function">
    <text evidence="1 16">Converts heme B (protoheme IX) to heme O by substitution of the vinyl group on carbon 2 of heme B porphyrin ring with a hydroxyethyl farnesyl side group.</text>
</comment>
<dbReference type="NCBIfam" id="TIGR01473">
    <property type="entry name" value="cyoE_ctaB"/>
    <property type="match status" value="1"/>
</dbReference>
<keyword evidence="10 16" id="KW-0350">Heme biosynthesis</keyword>
<dbReference type="UniPathway" id="UPA00834">
    <property type="reaction ID" value="UER00712"/>
</dbReference>
<evidence type="ECO:0000313" key="17">
    <source>
        <dbReference type="EMBL" id="GCE06735.1"/>
    </source>
</evidence>
<dbReference type="PANTHER" id="PTHR43448:SF7">
    <property type="entry name" value="4-HYDROXYBENZOATE SOLANESYLTRANSFERASE"/>
    <property type="match status" value="1"/>
</dbReference>
<keyword evidence="8 16" id="KW-0812">Transmembrane</keyword>
<dbReference type="Pfam" id="PF01040">
    <property type="entry name" value="UbiA"/>
    <property type="match status" value="1"/>
</dbReference>
<evidence type="ECO:0000256" key="5">
    <source>
        <dbReference type="ARBA" id="ARBA00012292"/>
    </source>
</evidence>
<keyword evidence="18" id="KW-1185">Reference proteome</keyword>
<feature type="transmembrane region" description="Helical" evidence="16">
    <location>
        <begin position="275"/>
        <end position="292"/>
    </location>
</feature>
<keyword evidence="6 16" id="KW-1003">Cell membrane</keyword>
<organism evidence="17 18">
    <name type="scientific">Dictyobacter aurantiacus</name>
    <dbReference type="NCBI Taxonomy" id="1936993"/>
    <lineage>
        <taxon>Bacteria</taxon>
        <taxon>Bacillati</taxon>
        <taxon>Chloroflexota</taxon>
        <taxon>Ktedonobacteria</taxon>
        <taxon>Ktedonobacterales</taxon>
        <taxon>Dictyobacteraceae</taxon>
        <taxon>Dictyobacter</taxon>
    </lineage>
</organism>
<evidence type="ECO:0000256" key="1">
    <source>
        <dbReference type="ARBA" id="ARBA00004019"/>
    </source>
</evidence>
<dbReference type="InterPro" id="IPR006369">
    <property type="entry name" value="Protohaem_IX_farnesylTrfase"/>
</dbReference>
<dbReference type="PROSITE" id="PS00943">
    <property type="entry name" value="UBIA"/>
    <property type="match status" value="1"/>
</dbReference>
<dbReference type="InterPro" id="IPR000537">
    <property type="entry name" value="UbiA_prenyltransferase"/>
</dbReference>
<dbReference type="EC" id="2.5.1.141" evidence="5 16"/>
<feature type="transmembrane region" description="Helical" evidence="16">
    <location>
        <begin position="244"/>
        <end position="263"/>
    </location>
</feature>
<comment type="catalytic activity">
    <reaction evidence="15 16">
        <text>heme b + (2E,6E)-farnesyl diphosphate + H2O = Fe(II)-heme o + diphosphate</text>
        <dbReference type="Rhea" id="RHEA:28070"/>
        <dbReference type="ChEBI" id="CHEBI:15377"/>
        <dbReference type="ChEBI" id="CHEBI:33019"/>
        <dbReference type="ChEBI" id="CHEBI:60344"/>
        <dbReference type="ChEBI" id="CHEBI:60530"/>
        <dbReference type="ChEBI" id="CHEBI:175763"/>
        <dbReference type="EC" id="2.5.1.141"/>
    </reaction>
</comment>
<dbReference type="PANTHER" id="PTHR43448">
    <property type="entry name" value="PROTOHEME IX FARNESYLTRANSFERASE, MITOCHONDRIAL"/>
    <property type="match status" value="1"/>
</dbReference>
<name>A0A401ZIR3_9CHLR</name>
<evidence type="ECO:0000256" key="10">
    <source>
        <dbReference type="ARBA" id="ARBA00023133"/>
    </source>
</evidence>
<evidence type="ECO:0000256" key="9">
    <source>
        <dbReference type="ARBA" id="ARBA00022989"/>
    </source>
</evidence>
<comment type="similarity">
    <text evidence="4">In the C-terminal section; belongs to the UbiA prenyltransferase family. Protoheme IX farnesyltransferase subfamily.</text>
</comment>
<evidence type="ECO:0000313" key="18">
    <source>
        <dbReference type="Proteomes" id="UP000287224"/>
    </source>
</evidence>
<feature type="transmembrane region" description="Helical" evidence="16">
    <location>
        <begin position="172"/>
        <end position="196"/>
    </location>
</feature>
<keyword evidence="11 16" id="KW-0472">Membrane</keyword>
<evidence type="ECO:0000256" key="3">
    <source>
        <dbReference type="ARBA" id="ARBA00004919"/>
    </source>
</evidence>
<evidence type="ECO:0000256" key="14">
    <source>
        <dbReference type="ARBA" id="ARBA00042475"/>
    </source>
</evidence>
<comment type="caution">
    <text evidence="17">The sequence shown here is derived from an EMBL/GenBank/DDBJ whole genome shotgun (WGS) entry which is preliminary data.</text>
</comment>
<evidence type="ECO:0000256" key="7">
    <source>
        <dbReference type="ARBA" id="ARBA00022679"/>
    </source>
</evidence>
<gene>
    <name evidence="17" type="primary">ctaB_2</name>
    <name evidence="16" type="synonym">ctaB</name>
    <name evidence="17" type="ORF">KDAU_40640</name>
</gene>
<dbReference type="AlphaFoldDB" id="A0A401ZIR3"/>
<comment type="miscellaneous">
    <text evidence="16">Carbon 2 of the heme B porphyrin ring is defined according to the Fischer nomenclature.</text>
</comment>
<feature type="transmembrane region" description="Helical" evidence="16">
    <location>
        <begin position="93"/>
        <end position="116"/>
    </location>
</feature>
<keyword evidence="7 16" id="KW-0808">Transferase</keyword>
<dbReference type="GO" id="GO:0048034">
    <property type="term" value="P:heme O biosynthetic process"/>
    <property type="evidence" value="ECO:0007669"/>
    <property type="project" value="UniProtKB-UniRule"/>
</dbReference>
<sequence length="297" mass="32562">MGTRRASGDRGTLLAAYVNLMKPHVTVLLLGVTLAAMVIARGGSLPALGLIVATLLGGALAAGSANCINCYLDRDIDLLMGRTRRRTLPSGRIRPRQALLFGIVLGVASFVILTIFVNLLSALLAGSAILFYVLVYTMWLKRTTPQNIVIGGAAGAVPVLVGWAAVTNSLSLTAILLFAIIFFWTPPHFWALSLLIHKDYARARVPMLPVVRGRRETRRQIGLYTLLLVGITLLPWLLRGLGNLYLVGALLLNAILVYMALRLLLDRTKRRARTLFWYSNCYLALLFAAMVLDRVLR</sequence>
<evidence type="ECO:0000256" key="8">
    <source>
        <dbReference type="ARBA" id="ARBA00022692"/>
    </source>
</evidence>
<comment type="subcellular location">
    <subcellularLocation>
        <location evidence="2 16">Cell membrane</location>
        <topology evidence="2 16">Multi-pass membrane protein</topology>
    </subcellularLocation>
</comment>
<evidence type="ECO:0000256" key="11">
    <source>
        <dbReference type="ARBA" id="ARBA00023136"/>
    </source>
</evidence>
<dbReference type="CDD" id="cd13957">
    <property type="entry name" value="PT_UbiA_Cox10"/>
    <property type="match status" value="1"/>
</dbReference>
<evidence type="ECO:0000256" key="12">
    <source>
        <dbReference type="ARBA" id="ARBA00030253"/>
    </source>
</evidence>
<feature type="transmembrane region" description="Helical" evidence="16">
    <location>
        <begin position="221"/>
        <end position="238"/>
    </location>
</feature>
<comment type="pathway">
    <text evidence="3 16">Porphyrin-containing compound metabolism; heme O biosynthesis; heme O from protoheme: step 1/1.</text>
</comment>
<reference evidence="18" key="1">
    <citation type="submission" date="2018-12" db="EMBL/GenBank/DDBJ databases">
        <title>Tengunoibacter tsumagoiensis gen. nov., sp. nov., Dictyobacter kobayashii sp. nov., D. alpinus sp. nov., and D. joshuensis sp. nov. and description of Dictyobacteraceae fam. nov. within the order Ktedonobacterales isolated from Tengu-no-mugimeshi.</title>
        <authorList>
            <person name="Wang C.M."/>
            <person name="Zheng Y."/>
            <person name="Sakai Y."/>
            <person name="Toyoda A."/>
            <person name="Minakuchi Y."/>
            <person name="Abe K."/>
            <person name="Yokota A."/>
            <person name="Yabe S."/>
        </authorList>
    </citation>
    <scope>NUCLEOTIDE SEQUENCE [LARGE SCALE GENOMIC DNA]</scope>
    <source>
        <strain evidence="18">S-27</strain>
    </source>
</reference>
<dbReference type="GO" id="GO:0005886">
    <property type="term" value="C:plasma membrane"/>
    <property type="evidence" value="ECO:0007669"/>
    <property type="project" value="UniProtKB-SubCell"/>
</dbReference>
<evidence type="ECO:0000256" key="16">
    <source>
        <dbReference type="HAMAP-Rule" id="MF_00154"/>
    </source>
</evidence>
<protein>
    <recommendedName>
        <fullName evidence="13 16">Protoheme IX farnesyltransferase</fullName>
        <ecNumber evidence="5 16">2.5.1.141</ecNumber>
    </recommendedName>
    <alternativeName>
        <fullName evidence="14 16">Heme B farnesyltransferase</fullName>
    </alternativeName>
    <alternativeName>
        <fullName evidence="12 16">Heme O synthase</fullName>
    </alternativeName>
</protein>
<dbReference type="HAMAP" id="MF_00154">
    <property type="entry name" value="CyoE_CtaB"/>
    <property type="match status" value="1"/>
</dbReference>
<dbReference type="Proteomes" id="UP000287224">
    <property type="component" value="Unassembled WGS sequence"/>
</dbReference>